<sequence>LQQQGLSFFRALIKGKSLEAYKALHLDKNTVNLNYWMISPREDMRATFQLQFKAIHEIL</sequence>
<protein>
    <submittedName>
        <fullName evidence="1">Uncharacterized protein</fullName>
    </submittedName>
</protein>
<dbReference type="AlphaFoldDB" id="A0AAW0CWN7"/>
<evidence type="ECO:0000313" key="2">
    <source>
        <dbReference type="Proteomes" id="UP001383192"/>
    </source>
</evidence>
<proteinExistence type="predicted"/>
<feature type="non-terminal residue" evidence="1">
    <location>
        <position position="1"/>
    </location>
</feature>
<reference evidence="1 2" key="1">
    <citation type="submission" date="2024-01" db="EMBL/GenBank/DDBJ databases">
        <title>A draft genome for a cacao thread blight-causing isolate of Paramarasmius palmivorus.</title>
        <authorList>
            <person name="Baruah I.K."/>
            <person name="Bukari Y."/>
            <person name="Amoako-Attah I."/>
            <person name="Meinhardt L.W."/>
            <person name="Bailey B.A."/>
            <person name="Cohen S.P."/>
        </authorList>
    </citation>
    <scope>NUCLEOTIDE SEQUENCE [LARGE SCALE GENOMIC DNA]</scope>
    <source>
        <strain evidence="1 2">GH-12</strain>
    </source>
</reference>
<name>A0AAW0CWN7_9AGAR</name>
<keyword evidence="2" id="KW-1185">Reference proteome</keyword>
<dbReference type="EMBL" id="JAYKXP010000029">
    <property type="protein sequence ID" value="KAK7043142.1"/>
    <property type="molecule type" value="Genomic_DNA"/>
</dbReference>
<dbReference type="Proteomes" id="UP001383192">
    <property type="component" value="Unassembled WGS sequence"/>
</dbReference>
<organism evidence="1 2">
    <name type="scientific">Paramarasmius palmivorus</name>
    <dbReference type="NCBI Taxonomy" id="297713"/>
    <lineage>
        <taxon>Eukaryota</taxon>
        <taxon>Fungi</taxon>
        <taxon>Dikarya</taxon>
        <taxon>Basidiomycota</taxon>
        <taxon>Agaricomycotina</taxon>
        <taxon>Agaricomycetes</taxon>
        <taxon>Agaricomycetidae</taxon>
        <taxon>Agaricales</taxon>
        <taxon>Marasmiineae</taxon>
        <taxon>Marasmiaceae</taxon>
        <taxon>Paramarasmius</taxon>
    </lineage>
</organism>
<gene>
    <name evidence="1" type="ORF">VNI00_008496</name>
</gene>
<accession>A0AAW0CWN7</accession>
<evidence type="ECO:0000313" key="1">
    <source>
        <dbReference type="EMBL" id="KAK7043142.1"/>
    </source>
</evidence>
<comment type="caution">
    <text evidence="1">The sequence shown here is derived from an EMBL/GenBank/DDBJ whole genome shotgun (WGS) entry which is preliminary data.</text>
</comment>